<accession>A0A1Y2M317</accession>
<dbReference type="EMBL" id="KZ107842">
    <property type="protein sequence ID" value="OSS50453.1"/>
    <property type="molecule type" value="Genomic_DNA"/>
</dbReference>
<dbReference type="PANTHER" id="PTHR34598:SF3">
    <property type="entry name" value="OXIDOREDUCTASE AN1597"/>
    <property type="match status" value="1"/>
</dbReference>
<organism evidence="4 5">
    <name type="scientific">Epicoccum nigrum</name>
    <name type="common">Soil fungus</name>
    <name type="synonym">Epicoccum purpurascens</name>
    <dbReference type="NCBI Taxonomy" id="105696"/>
    <lineage>
        <taxon>Eukaryota</taxon>
        <taxon>Fungi</taxon>
        <taxon>Dikarya</taxon>
        <taxon>Ascomycota</taxon>
        <taxon>Pezizomycotina</taxon>
        <taxon>Dothideomycetes</taxon>
        <taxon>Pleosporomycetidae</taxon>
        <taxon>Pleosporales</taxon>
        <taxon>Pleosporineae</taxon>
        <taxon>Didymellaceae</taxon>
        <taxon>Epicoccum</taxon>
    </lineage>
</organism>
<dbReference type="OMA" id="QRRFRII"/>
<proteinExistence type="inferred from homology"/>
<evidence type="ECO:0000256" key="3">
    <source>
        <dbReference type="SAM" id="MobiDB-lite"/>
    </source>
</evidence>
<evidence type="ECO:0000256" key="1">
    <source>
        <dbReference type="ARBA" id="ARBA00023002"/>
    </source>
</evidence>
<dbReference type="InterPro" id="IPR044053">
    <property type="entry name" value="AsaB-like"/>
</dbReference>
<protein>
    <recommendedName>
        <fullName evidence="6">Methyltransferase</fullName>
    </recommendedName>
</protein>
<dbReference type="PANTHER" id="PTHR34598">
    <property type="entry name" value="BLL6449 PROTEIN"/>
    <property type="match status" value="1"/>
</dbReference>
<dbReference type="STRING" id="105696.A0A1Y2M317"/>
<evidence type="ECO:0000256" key="2">
    <source>
        <dbReference type="ARBA" id="ARBA00023604"/>
    </source>
</evidence>
<keyword evidence="5" id="KW-1185">Reference proteome</keyword>
<evidence type="ECO:0008006" key="6">
    <source>
        <dbReference type="Google" id="ProtNLM"/>
    </source>
</evidence>
<dbReference type="GO" id="GO:0016491">
    <property type="term" value="F:oxidoreductase activity"/>
    <property type="evidence" value="ECO:0007669"/>
    <property type="project" value="UniProtKB-KW"/>
</dbReference>
<feature type="region of interest" description="Disordered" evidence="3">
    <location>
        <begin position="31"/>
        <end position="52"/>
    </location>
</feature>
<evidence type="ECO:0000313" key="5">
    <source>
        <dbReference type="Proteomes" id="UP000193240"/>
    </source>
</evidence>
<dbReference type="Proteomes" id="UP000193240">
    <property type="component" value="Unassembled WGS sequence"/>
</dbReference>
<name>A0A1Y2M317_EPING</name>
<reference evidence="4 5" key="1">
    <citation type="journal article" date="2017" name="Genome Announc.">
        <title>Genome sequence of the saprophytic ascomycete Epicoccum nigrum ICMP 19927 strain isolated from New Zealand.</title>
        <authorList>
            <person name="Fokin M."/>
            <person name="Fleetwood D."/>
            <person name="Weir B.S."/>
            <person name="Villas-Boas S.G."/>
        </authorList>
    </citation>
    <scope>NUCLEOTIDE SEQUENCE [LARGE SCALE GENOMIC DNA]</scope>
    <source>
        <strain evidence="4 5">ICMP 19927</strain>
    </source>
</reference>
<keyword evidence="1" id="KW-0560">Oxidoreductase</keyword>
<gene>
    <name evidence="4" type="ORF">B5807_04751</name>
</gene>
<comment type="similarity">
    <text evidence="2">Belongs to the asaB hydroxylase/desaturase family.</text>
</comment>
<dbReference type="AlphaFoldDB" id="A0A1Y2M317"/>
<sequence>MPQPQDRQAVFNYLLWNPVYETEKPFQIFSDIPPESPDQRKDNLIFSPGPPETVHDVRNRGDHFTLDENGFEYIRHKTQVSDVDMYIKERVQNAYLPECARLLKSVLSGADEVHVFDWRRRSEDTSSQSGKLINYSDRDIILGPARSVHVDSSDTSIMERIYHLWPDKAERLLQGRIRWINLWRPLKSPVRSAPLAVSDSTTLQESSLVEVQRIRRQFVGCTWFSMYQDNIKWYYMSDQTPDDLLLFKTFDSLEGKAKYSAHSAFELDTSVADQPRESIEARALVFTYPENM</sequence>
<dbReference type="NCBIfam" id="NF041278">
    <property type="entry name" value="CmcJ_NvfI_EfuI"/>
    <property type="match status" value="1"/>
</dbReference>
<dbReference type="InParanoid" id="A0A1Y2M317"/>
<evidence type="ECO:0000313" key="4">
    <source>
        <dbReference type="EMBL" id="OSS50453.1"/>
    </source>
</evidence>